<evidence type="ECO:0000313" key="10">
    <source>
        <dbReference type="EMBL" id="RFC63326.1"/>
    </source>
</evidence>
<organism evidence="10 11">
    <name type="scientific">Fulvimarina endophytica</name>
    <dbReference type="NCBI Taxonomy" id="2293836"/>
    <lineage>
        <taxon>Bacteria</taxon>
        <taxon>Pseudomonadati</taxon>
        <taxon>Pseudomonadota</taxon>
        <taxon>Alphaproteobacteria</taxon>
        <taxon>Hyphomicrobiales</taxon>
        <taxon>Aurantimonadaceae</taxon>
        <taxon>Fulvimarina</taxon>
    </lineage>
</organism>
<keyword evidence="4 7" id="KW-0812">Transmembrane</keyword>
<dbReference type="Proteomes" id="UP000264310">
    <property type="component" value="Unassembled WGS sequence"/>
</dbReference>
<dbReference type="GO" id="GO:0015031">
    <property type="term" value="P:protein transport"/>
    <property type="evidence" value="ECO:0007669"/>
    <property type="project" value="UniProtKB-KW"/>
</dbReference>
<keyword evidence="3" id="KW-1003">Cell membrane</keyword>
<evidence type="ECO:0000256" key="8">
    <source>
        <dbReference type="SAM" id="MobiDB-lite"/>
    </source>
</evidence>
<evidence type="ECO:0000256" key="9">
    <source>
        <dbReference type="SAM" id="Phobius"/>
    </source>
</evidence>
<evidence type="ECO:0000256" key="1">
    <source>
        <dbReference type="ARBA" id="ARBA00004162"/>
    </source>
</evidence>
<evidence type="ECO:0000313" key="11">
    <source>
        <dbReference type="Proteomes" id="UP000264310"/>
    </source>
</evidence>
<dbReference type="InterPro" id="IPR003400">
    <property type="entry name" value="ExbD"/>
</dbReference>
<dbReference type="Pfam" id="PF02472">
    <property type="entry name" value="ExbD"/>
    <property type="match status" value="1"/>
</dbReference>
<gene>
    <name evidence="10" type="ORF">DYI37_09740</name>
</gene>
<sequence length="155" mass="16235">MRLKQAEKRKAQDPTIALINVVFLMLIFFLLAGTIAPGADPEIRLISTRDAEGAPPPAEPVGITAEGELRYGGAAIEMDALIAELSTTRSAPEAQVPPAGEARETGETEGEAATGAPLSVTADRDLPARDLIAILRQLREAGYAAHIVTRAGGPQ</sequence>
<evidence type="ECO:0000256" key="2">
    <source>
        <dbReference type="ARBA" id="ARBA00005811"/>
    </source>
</evidence>
<evidence type="ECO:0000256" key="7">
    <source>
        <dbReference type="RuleBase" id="RU003879"/>
    </source>
</evidence>
<evidence type="ECO:0000256" key="5">
    <source>
        <dbReference type="ARBA" id="ARBA00022989"/>
    </source>
</evidence>
<keyword evidence="6 9" id="KW-0472">Membrane</keyword>
<feature type="transmembrane region" description="Helical" evidence="9">
    <location>
        <begin position="21"/>
        <end position="39"/>
    </location>
</feature>
<protein>
    <submittedName>
        <fullName evidence="10">Biopolymer transporter ExbD</fullName>
    </submittedName>
</protein>
<comment type="similarity">
    <text evidence="2 7">Belongs to the ExbD/TolR family.</text>
</comment>
<comment type="caution">
    <text evidence="10">The sequence shown here is derived from an EMBL/GenBank/DDBJ whole genome shotgun (WGS) entry which is preliminary data.</text>
</comment>
<keyword evidence="7" id="KW-0653">Protein transport</keyword>
<name>A0A371X281_9HYPH</name>
<dbReference type="GO" id="GO:0005886">
    <property type="term" value="C:plasma membrane"/>
    <property type="evidence" value="ECO:0007669"/>
    <property type="project" value="UniProtKB-SubCell"/>
</dbReference>
<proteinExistence type="inferred from homology"/>
<dbReference type="EMBL" id="QURL01000004">
    <property type="protein sequence ID" value="RFC63326.1"/>
    <property type="molecule type" value="Genomic_DNA"/>
</dbReference>
<dbReference type="RefSeq" id="WP_116683055.1">
    <property type="nucleotide sequence ID" value="NZ_QURL01000004.1"/>
</dbReference>
<accession>A0A371X281</accession>
<reference evidence="10 11" key="1">
    <citation type="submission" date="2018-08" db="EMBL/GenBank/DDBJ databases">
        <title>Fulvimarina sp. 85, whole genome shotgun sequence.</title>
        <authorList>
            <person name="Tuo L."/>
        </authorList>
    </citation>
    <scope>NUCLEOTIDE SEQUENCE [LARGE SCALE GENOMIC DNA]</scope>
    <source>
        <strain evidence="10 11">85</strain>
    </source>
</reference>
<evidence type="ECO:0000256" key="6">
    <source>
        <dbReference type="ARBA" id="ARBA00023136"/>
    </source>
</evidence>
<keyword evidence="5 9" id="KW-1133">Transmembrane helix</keyword>
<dbReference type="OrthoDB" id="8479787at2"/>
<dbReference type="GO" id="GO:0022857">
    <property type="term" value="F:transmembrane transporter activity"/>
    <property type="evidence" value="ECO:0007669"/>
    <property type="project" value="InterPro"/>
</dbReference>
<feature type="region of interest" description="Disordered" evidence="8">
    <location>
        <begin position="87"/>
        <end position="120"/>
    </location>
</feature>
<keyword evidence="11" id="KW-1185">Reference proteome</keyword>
<keyword evidence="7" id="KW-0813">Transport</keyword>
<dbReference type="AlphaFoldDB" id="A0A371X281"/>
<comment type="subcellular location">
    <subcellularLocation>
        <location evidence="1">Cell membrane</location>
        <topology evidence="1">Single-pass membrane protein</topology>
    </subcellularLocation>
    <subcellularLocation>
        <location evidence="7">Cell membrane</location>
        <topology evidence="7">Single-pass type II membrane protein</topology>
    </subcellularLocation>
</comment>
<evidence type="ECO:0000256" key="4">
    <source>
        <dbReference type="ARBA" id="ARBA00022692"/>
    </source>
</evidence>
<evidence type="ECO:0000256" key="3">
    <source>
        <dbReference type="ARBA" id="ARBA00022475"/>
    </source>
</evidence>